<evidence type="ECO:0000259" key="3">
    <source>
        <dbReference type="PROSITE" id="PS51910"/>
    </source>
</evidence>
<dbReference type="Gene3D" id="3.10.50.10">
    <property type="match status" value="1"/>
</dbReference>
<dbReference type="VEuPathDB" id="VectorBase:AGAP028046"/>
<evidence type="ECO:0000313" key="4">
    <source>
        <dbReference type="EnsemblMetazoa" id="AGAP028046-PA"/>
    </source>
</evidence>
<sequence>MIRYRYFYIVLALPLLAKLSSAQSKKFVCSYSPSKADSINYQPDNIPLQVCPYVIVKAFSFPSVVGRQLLFSDNEKIAFSRVVSSVRKRSKTARVVASIDGSARDFTITSNAIVRRQAFVQAAVAMLLELDADAIELNWKASRNSGNDRITMVQLLQDLRQAVKAVNKSISRNRELWFRGSLHPKVLEVAYNMFDVCQLADHVTLDPSTAESLENAHAPLYGTPIVLPFSLPLLGNIIDLANGFNTTTQRWIDEGCAPKKLLLGIGLHGIGRVYSPGLAPFVGNKVHLLNPEGTYLEQRELCKKIREDDWNYAWDEYGAMPYVTKALQNGLVERISYEDLDSLRLKMDMVEQKRFGGIYIDYVHSDDIYGRCGQPYLLIAYLSSRVRSIPSDIGFAIEWNE</sequence>
<dbReference type="GO" id="GO:0004568">
    <property type="term" value="F:chitinase activity"/>
    <property type="evidence" value="ECO:0000318"/>
    <property type="project" value="GO_Central"/>
</dbReference>
<reference evidence="4 5" key="2">
    <citation type="journal article" date="2004" name="Trends Parasitol.">
        <title>The Anopheles gambiae genome: an update.</title>
        <authorList>
            <person name="Mongin E."/>
            <person name="Louis C."/>
            <person name="Holt R.A."/>
            <person name="Birney E."/>
            <person name="Collins F.H."/>
        </authorList>
    </citation>
    <scope>NUCLEOTIDE SEQUENCE [LARGE SCALE GENOMIC DNA]</scope>
    <source>
        <strain evidence="4 5">PEST</strain>
    </source>
</reference>
<dbReference type="InterPro" id="IPR029070">
    <property type="entry name" value="Chitinase_insertion_sf"/>
</dbReference>
<dbReference type="PANTHER" id="PTHR11177">
    <property type="entry name" value="CHITINASE"/>
    <property type="match status" value="1"/>
</dbReference>
<evidence type="ECO:0000256" key="1">
    <source>
        <dbReference type="ARBA" id="ARBA00022729"/>
    </source>
</evidence>
<dbReference type="Proteomes" id="UP000007062">
    <property type="component" value="Chromosome 3R"/>
</dbReference>
<dbReference type="GO" id="GO:0008061">
    <property type="term" value="F:chitin binding"/>
    <property type="evidence" value="ECO:0007669"/>
    <property type="project" value="InterPro"/>
</dbReference>
<organism evidence="4 5">
    <name type="scientific">Anopheles gambiae</name>
    <name type="common">African malaria mosquito</name>
    <dbReference type="NCBI Taxonomy" id="7165"/>
    <lineage>
        <taxon>Eukaryota</taxon>
        <taxon>Metazoa</taxon>
        <taxon>Ecdysozoa</taxon>
        <taxon>Arthropoda</taxon>
        <taxon>Hexapoda</taxon>
        <taxon>Insecta</taxon>
        <taxon>Pterygota</taxon>
        <taxon>Neoptera</taxon>
        <taxon>Endopterygota</taxon>
        <taxon>Diptera</taxon>
        <taxon>Nematocera</taxon>
        <taxon>Culicoidea</taxon>
        <taxon>Culicidae</taxon>
        <taxon>Anophelinae</taxon>
        <taxon>Anopheles</taxon>
    </lineage>
</organism>
<dbReference type="GO" id="GO:0005975">
    <property type="term" value="P:carbohydrate metabolic process"/>
    <property type="evidence" value="ECO:0007669"/>
    <property type="project" value="InterPro"/>
</dbReference>
<accession>A0A1S4HCQ9</accession>
<dbReference type="InterPro" id="IPR011583">
    <property type="entry name" value="Chitinase_II/V-like_cat"/>
</dbReference>
<protein>
    <submittedName>
        <fullName evidence="4">GH18 domain-containing protein</fullName>
    </submittedName>
</protein>
<dbReference type="InParanoid" id="A0A1S4HCQ9"/>
<dbReference type="InterPro" id="IPR050314">
    <property type="entry name" value="Glycosyl_Hydrlase_18"/>
</dbReference>
<proteinExistence type="predicted"/>
<dbReference type="AlphaFoldDB" id="A0A1S4HCQ9"/>
<dbReference type="PROSITE" id="PS51910">
    <property type="entry name" value="GH18_2"/>
    <property type="match status" value="1"/>
</dbReference>
<dbReference type="InterPro" id="IPR001223">
    <property type="entry name" value="Glyco_hydro18_cat"/>
</dbReference>
<dbReference type="EMBL" id="AAAB01008944">
    <property type="status" value="NOT_ANNOTATED_CDS"/>
    <property type="molecule type" value="Genomic_DNA"/>
</dbReference>
<evidence type="ECO:0000313" key="5">
    <source>
        <dbReference type="Proteomes" id="UP000007062"/>
    </source>
</evidence>
<evidence type="ECO:0000256" key="2">
    <source>
        <dbReference type="SAM" id="SignalP"/>
    </source>
</evidence>
<dbReference type="SUPFAM" id="SSF51445">
    <property type="entry name" value="(Trans)glycosidases"/>
    <property type="match status" value="1"/>
</dbReference>
<reference evidence="4" key="3">
    <citation type="submission" date="2020-05" db="UniProtKB">
        <authorList>
            <consortium name="EnsemblMetazoa"/>
        </authorList>
    </citation>
    <scope>IDENTIFICATION</scope>
    <source>
        <strain evidence="4">PEST</strain>
    </source>
</reference>
<dbReference type="PANTHER" id="PTHR11177:SF144">
    <property type="entry name" value="CHITINASE 5"/>
    <property type="match status" value="1"/>
</dbReference>
<dbReference type="EnsemblMetazoa" id="AGAP028046-RA">
    <property type="protein sequence ID" value="AGAP028046-PA"/>
    <property type="gene ID" value="AGAP028046"/>
</dbReference>
<dbReference type="Pfam" id="PF00704">
    <property type="entry name" value="Glyco_hydro_18"/>
    <property type="match status" value="1"/>
</dbReference>
<dbReference type="Gene3D" id="3.20.20.80">
    <property type="entry name" value="Glycosidases"/>
    <property type="match status" value="1"/>
</dbReference>
<feature type="signal peptide" evidence="2">
    <location>
        <begin position="1"/>
        <end position="22"/>
    </location>
</feature>
<dbReference type="SMART" id="SM00636">
    <property type="entry name" value="Glyco_18"/>
    <property type="match status" value="1"/>
</dbReference>
<name>A0A1S4HCQ9_ANOGA</name>
<dbReference type="VEuPathDB" id="VectorBase:AGAMI1_008954"/>
<keyword evidence="1 2" id="KW-0732">Signal</keyword>
<feature type="domain" description="GH18" evidence="3">
    <location>
        <begin position="25"/>
        <end position="389"/>
    </location>
</feature>
<dbReference type="GO" id="GO:0005576">
    <property type="term" value="C:extracellular region"/>
    <property type="evidence" value="ECO:0000318"/>
    <property type="project" value="GO_Central"/>
</dbReference>
<keyword evidence="5" id="KW-1185">Reference proteome</keyword>
<reference evidence="4 5" key="1">
    <citation type="journal article" date="2002" name="Science">
        <title>The genome sequence of the malaria mosquito Anopheles gambiae.</title>
        <authorList>
            <person name="Holt R.A."/>
            <person name="Subramanian G.M."/>
            <person name="Halpern A."/>
            <person name="Sutton G.G."/>
            <person name="Charlab R."/>
            <person name="Nusskern D.R."/>
            <person name="Wincker P."/>
            <person name="Clark A.G."/>
            <person name="Ribeiro J.M."/>
            <person name="Wides R."/>
            <person name="Salzberg S.L."/>
            <person name="Loftus B."/>
            <person name="Yandell M."/>
            <person name="Majoros W.H."/>
            <person name="Rusch D.B."/>
            <person name="Lai Z."/>
            <person name="Kraft C.L."/>
            <person name="Abril J.F."/>
            <person name="Anthouard V."/>
            <person name="Arensburger P."/>
            <person name="Atkinson P.W."/>
            <person name="Baden H."/>
            <person name="de Berardinis V."/>
            <person name="Baldwin D."/>
            <person name="Benes V."/>
            <person name="Biedler J."/>
            <person name="Blass C."/>
            <person name="Bolanos R."/>
            <person name="Boscus D."/>
            <person name="Barnstead M."/>
            <person name="Cai S."/>
            <person name="Center A."/>
            <person name="Chaturverdi K."/>
            <person name="Christophides G.K."/>
            <person name="Chrystal M.A."/>
            <person name="Clamp M."/>
            <person name="Cravchik A."/>
            <person name="Curwen V."/>
            <person name="Dana A."/>
            <person name="Delcher A."/>
            <person name="Dew I."/>
            <person name="Evans C.A."/>
            <person name="Flanigan M."/>
            <person name="Grundschober-Freimoser A."/>
            <person name="Friedli L."/>
            <person name="Gu Z."/>
            <person name="Guan P."/>
            <person name="Guigo R."/>
            <person name="Hillenmeyer M.E."/>
            <person name="Hladun S.L."/>
            <person name="Hogan J.R."/>
            <person name="Hong Y.S."/>
            <person name="Hoover J."/>
            <person name="Jaillon O."/>
            <person name="Ke Z."/>
            <person name="Kodira C."/>
            <person name="Kokoza E."/>
            <person name="Koutsos A."/>
            <person name="Letunic I."/>
            <person name="Levitsky A."/>
            <person name="Liang Y."/>
            <person name="Lin J.J."/>
            <person name="Lobo N.F."/>
            <person name="Lopez J.R."/>
            <person name="Malek J.A."/>
            <person name="McIntosh T.C."/>
            <person name="Meister S."/>
            <person name="Miller J."/>
            <person name="Mobarry C."/>
            <person name="Mongin E."/>
            <person name="Murphy S.D."/>
            <person name="O'Brochta D.A."/>
            <person name="Pfannkoch C."/>
            <person name="Qi R."/>
            <person name="Regier M.A."/>
            <person name="Remington K."/>
            <person name="Shao H."/>
            <person name="Sharakhova M.V."/>
            <person name="Sitter C.D."/>
            <person name="Shetty J."/>
            <person name="Smith T.J."/>
            <person name="Strong R."/>
            <person name="Sun J."/>
            <person name="Thomasova D."/>
            <person name="Ton L.Q."/>
            <person name="Topalis P."/>
            <person name="Tu Z."/>
            <person name="Unger M.F."/>
            <person name="Walenz B."/>
            <person name="Wang A."/>
            <person name="Wang J."/>
            <person name="Wang M."/>
            <person name="Wang X."/>
            <person name="Woodford K.J."/>
            <person name="Wortman J.R."/>
            <person name="Wu M."/>
            <person name="Yao A."/>
            <person name="Zdobnov E.M."/>
            <person name="Zhang H."/>
            <person name="Zhao Q."/>
            <person name="Zhao S."/>
            <person name="Zhu S.C."/>
            <person name="Zhimulev I."/>
            <person name="Coluzzi M."/>
            <person name="della Torre A."/>
            <person name="Roth C.W."/>
            <person name="Louis C."/>
            <person name="Kalush F."/>
            <person name="Mural R.J."/>
            <person name="Myers E.W."/>
            <person name="Adams M.D."/>
            <person name="Smith H.O."/>
            <person name="Broder S."/>
            <person name="Gardner M.J."/>
            <person name="Fraser C.M."/>
            <person name="Birney E."/>
            <person name="Bork P."/>
            <person name="Brey P.T."/>
            <person name="Venter J.C."/>
            <person name="Weissenbach J."/>
            <person name="Kafatos F.C."/>
            <person name="Collins F.H."/>
            <person name="Hoffman S.L."/>
        </authorList>
    </citation>
    <scope>NUCLEOTIDE SEQUENCE [LARGE SCALE GENOMIC DNA]</scope>
    <source>
        <strain evidence="4 5">PEST</strain>
    </source>
</reference>
<dbReference type="InterPro" id="IPR017853">
    <property type="entry name" value="GH"/>
</dbReference>
<dbReference type="GO" id="GO:0006032">
    <property type="term" value="P:chitin catabolic process"/>
    <property type="evidence" value="ECO:0000318"/>
    <property type="project" value="GO_Central"/>
</dbReference>
<feature type="chain" id="PRO_5036952072" evidence="2">
    <location>
        <begin position="23"/>
        <end position="401"/>
    </location>
</feature>